<dbReference type="FunFam" id="1.25.10.10:FF:000237">
    <property type="entry name" value="Pumilio homolog 9"/>
    <property type="match status" value="1"/>
</dbReference>
<dbReference type="PANTHER" id="PTHR12537:SF13">
    <property type="entry name" value="PUMILIO HOMOLOGY DOMAIN FAMILY MEMBER 4"/>
    <property type="match status" value="1"/>
</dbReference>
<dbReference type="RefSeq" id="XP_016209775.1">
    <property type="nucleotide sequence ID" value="XM_016362327.1"/>
</dbReference>
<feature type="coiled-coil region" evidence="4">
    <location>
        <begin position="84"/>
        <end position="124"/>
    </location>
</feature>
<dbReference type="PROSITE" id="PS50302">
    <property type="entry name" value="PUM"/>
    <property type="match status" value="6"/>
</dbReference>
<dbReference type="CDD" id="cd07920">
    <property type="entry name" value="Pumilio"/>
    <property type="match status" value="1"/>
</dbReference>
<dbReference type="Gene3D" id="1.25.10.10">
    <property type="entry name" value="Leucine-rich Repeat Variant"/>
    <property type="match status" value="1"/>
</dbReference>
<dbReference type="InterPro" id="IPR033133">
    <property type="entry name" value="PUM-HD"/>
</dbReference>
<organism evidence="7 8">
    <name type="scientific">Verruconis gallopava</name>
    <dbReference type="NCBI Taxonomy" id="253628"/>
    <lineage>
        <taxon>Eukaryota</taxon>
        <taxon>Fungi</taxon>
        <taxon>Dikarya</taxon>
        <taxon>Ascomycota</taxon>
        <taxon>Pezizomycotina</taxon>
        <taxon>Dothideomycetes</taxon>
        <taxon>Pleosporomycetidae</taxon>
        <taxon>Venturiales</taxon>
        <taxon>Sympoventuriaceae</taxon>
        <taxon>Verruconis</taxon>
    </lineage>
</organism>
<dbReference type="Proteomes" id="UP000053259">
    <property type="component" value="Unassembled WGS sequence"/>
</dbReference>
<evidence type="ECO:0000313" key="7">
    <source>
        <dbReference type="EMBL" id="KIV99905.1"/>
    </source>
</evidence>
<feature type="repeat" description="Pumilio" evidence="3">
    <location>
        <begin position="791"/>
        <end position="827"/>
    </location>
</feature>
<feature type="compositionally biased region" description="Polar residues" evidence="5">
    <location>
        <begin position="48"/>
        <end position="72"/>
    </location>
</feature>
<dbReference type="InterPro" id="IPR016024">
    <property type="entry name" value="ARM-type_fold"/>
</dbReference>
<feature type="repeat" description="Pumilio" evidence="3">
    <location>
        <begin position="755"/>
        <end position="790"/>
    </location>
</feature>
<dbReference type="EMBL" id="KN847569">
    <property type="protein sequence ID" value="KIV99905.1"/>
    <property type="molecule type" value="Genomic_DNA"/>
</dbReference>
<evidence type="ECO:0000313" key="8">
    <source>
        <dbReference type="Proteomes" id="UP000053259"/>
    </source>
</evidence>
<dbReference type="AlphaFoldDB" id="A0A0D1XCA2"/>
<feature type="compositionally biased region" description="Polar residues" evidence="5">
    <location>
        <begin position="11"/>
        <end position="22"/>
    </location>
</feature>
<feature type="region of interest" description="Disordered" evidence="5">
    <location>
        <begin position="1"/>
        <end position="81"/>
    </location>
</feature>
<comment type="function">
    <text evidence="2">RNA-binding nucleolar protein required for pre-rRNA processing. Involved in production of 18S rRNA and assembly of small ribosomal subunit.</text>
</comment>
<evidence type="ECO:0000256" key="4">
    <source>
        <dbReference type="SAM" id="Coils"/>
    </source>
</evidence>
<evidence type="ECO:0000256" key="5">
    <source>
        <dbReference type="SAM" id="MobiDB-lite"/>
    </source>
</evidence>
<feature type="repeat" description="Pumilio" evidence="3">
    <location>
        <begin position="665"/>
        <end position="701"/>
    </location>
</feature>
<dbReference type="VEuPathDB" id="FungiDB:PV09_08433"/>
<dbReference type="SUPFAM" id="SSF48371">
    <property type="entry name" value="ARM repeat"/>
    <property type="match status" value="1"/>
</dbReference>
<dbReference type="GO" id="GO:0003729">
    <property type="term" value="F:mRNA binding"/>
    <property type="evidence" value="ECO:0007669"/>
    <property type="project" value="TreeGrafter"/>
</dbReference>
<evidence type="ECO:0000259" key="6">
    <source>
        <dbReference type="PROSITE" id="PS50303"/>
    </source>
</evidence>
<name>A0A0D1XCA2_9PEZI</name>
<dbReference type="InterPro" id="IPR001313">
    <property type="entry name" value="Pumilio_RNA-bd_rpt"/>
</dbReference>
<accession>A0A0D1XCA2</accession>
<dbReference type="Pfam" id="PF00806">
    <property type="entry name" value="PUF"/>
    <property type="match status" value="8"/>
</dbReference>
<dbReference type="InterPro" id="IPR033712">
    <property type="entry name" value="Pumilio_RNA-bd"/>
</dbReference>
<feature type="repeat" description="Pumilio" evidence="3">
    <location>
        <begin position="629"/>
        <end position="664"/>
    </location>
</feature>
<dbReference type="OrthoDB" id="668540at2759"/>
<dbReference type="PANTHER" id="PTHR12537">
    <property type="entry name" value="RNA BINDING PROTEIN PUMILIO-RELATED"/>
    <property type="match status" value="1"/>
</dbReference>
<dbReference type="InterPro" id="IPR011989">
    <property type="entry name" value="ARM-like"/>
</dbReference>
<feature type="repeat" description="Pumilio" evidence="3">
    <location>
        <begin position="719"/>
        <end position="754"/>
    </location>
</feature>
<feature type="compositionally biased region" description="Polar residues" evidence="5">
    <location>
        <begin position="227"/>
        <end position="242"/>
    </location>
</feature>
<dbReference type="SMART" id="SM00025">
    <property type="entry name" value="Pumilio"/>
    <property type="match status" value="8"/>
</dbReference>
<feature type="region of interest" description="Disordered" evidence="5">
    <location>
        <begin position="175"/>
        <end position="242"/>
    </location>
</feature>
<keyword evidence="1" id="KW-0677">Repeat</keyword>
<gene>
    <name evidence="7" type="ORF">PV09_08433</name>
</gene>
<dbReference type="GO" id="GO:0010608">
    <property type="term" value="P:post-transcriptional regulation of gene expression"/>
    <property type="evidence" value="ECO:0007669"/>
    <property type="project" value="TreeGrafter"/>
</dbReference>
<dbReference type="PROSITE" id="PS50303">
    <property type="entry name" value="PUM_HD"/>
    <property type="match status" value="1"/>
</dbReference>
<dbReference type="InParanoid" id="A0A0D1XCA2"/>
<dbReference type="STRING" id="253628.A0A0D1XCA2"/>
<evidence type="ECO:0000256" key="3">
    <source>
        <dbReference type="PROSITE-ProRule" id="PRU00317"/>
    </source>
</evidence>
<dbReference type="HOGENOM" id="CLU_004133_0_0_1"/>
<proteinExistence type="predicted"/>
<evidence type="ECO:0000256" key="2">
    <source>
        <dbReference type="ARBA" id="ARBA00024893"/>
    </source>
</evidence>
<feature type="compositionally biased region" description="Polar residues" evidence="5">
    <location>
        <begin position="175"/>
        <end position="213"/>
    </location>
</feature>
<feature type="compositionally biased region" description="Polar residues" evidence="5">
    <location>
        <begin position="29"/>
        <end position="39"/>
    </location>
</feature>
<keyword evidence="8" id="KW-1185">Reference proteome</keyword>
<feature type="region of interest" description="Disordered" evidence="5">
    <location>
        <begin position="316"/>
        <end position="335"/>
    </location>
</feature>
<reference evidence="7 8" key="1">
    <citation type="submission" date="2015-01" db="EMBL/GenBank/DDBJ databases">
        <title>The Genome Sequence of Ochroconis gallopava CBS43764.</title>
        <authorList>
            <consortium name="The Broad Institute Genomics Platform"/>
            <person name="Cuomo C."/>
            <person name="de Hoog S."/>
            <person name="Gorbushina A."/>
            <person name="Stielow B."/>
            <person name="Teixiera M."/>
            <person name="Abouelleil A."/>
            <person name="Chapman S.B."/>
            <person name="Priest M."/>
            <person name="Young S.K."/>
            <person name="Wortman J."/>
            <person name="Nusbaum C."/>
            <person name="Birren B."/>
        </authorList>
    </citation>
    <scope>NUCLEOTIDE SEQUENCE [LARGE SCALE GENOMIC DNA]</scope>
    <source>
        <strain evidence="7 8">CBS 43764</strain>
    </source>
</reference>
<feature type="domain" description="PUM-HD" evidence="6">
    <location>
        <begin position="569"/>
        <end position="927"/>
    </location>
</feature>
<dbReference type="GO" id="GO:0005737">
    <property type="term" value="C:cytoplasm"/>
    <property type="evidence" value="ECO:0007669"/>
    <property type="project" value="TreeGrafter"/>
</dbReference>
<protein>
    <recommendedName>
        <fullName evidence="6">PUM-HD domain-containing protein</fullName>
    </recommendedName>
</protein>
<keyword evidence="4" id="KW-0175">Coiled coil</keyword>
<feature type="repeat" description="Pumilio" evidence="3">
    <location>
        <begin position="593"/>
        <end position="628"/>
    </location>
</feature>
<sequence length="971" mass="107938">MAFSNGMRSPPNESSFPTTYTTPIRPIGSQLSSTPSTAERAQLHRRFTTNALPTIPTLSSLGPLSPIGQQRRQAAEPPSASDLAAATLQKIQLLQKRKEEYEALREQRHRFQSALDNFDALNKEELQRLEFDIRKLSMGGHQSEPATPPEYREGMITNGSRVNRLSIASLTSAPGISSIASPRTTRSGSQGVHTPFAHSTGNLLPSFSVPQSRRGSDEEEDSFSGLDFSSASRRPNGVNRNSMPAMSSNFEFSGMESGVNSVLGINNLKSLLADDEDDNVPGQTLSALTDGIKHLHMETNGDGFPLLRRRDTDVDQAPDDRQTNGLSAVHRHRAGQQSLPWNTLRHSQHEDVDENIFASPGRKPNINNRRSMEVYSSGFGTQSKRSSMQSMINGYPGGVPKLQQSFSTNDIPTVKNANMHEQNTSSAANMTHAEQHLHNHNASMGRIPIAASNRQSRDFTSFDTRADESPHVPVSSALQGNAPAFQNPSGALNSPTNLGSLANTMPSTFGHGHNYYNNYNPPAMTVGMNAVSFGGLQAGWTNGGYGQHYQNYNHYSGVYPRPAFQAPDSQRTVMKNRKGEEENTRFTQHNLETLTGQIYDLCKDQHGCRYLQRKIEEGNDAHIEMIFNETKDHIVELMTDPFGNYLCQKLLEYCNDDQRTTLINNAAPHMVKIALNQHGTRALQKMIEFISTPEQVRRPGSAPSNPAINRYQIETIKHALSADIVGLIQDLNGNHVIQKCLNHLKPEDADFIFQEVARNCLSVGTHRHGCCVLQRCIDHAVNGQKAMLIQSVIANAFALVQDPFGNYVVQYILDLAVPEFTRPLCLSFEGRMVELSRQKFSSNVMEKMIRCSPMDIRHNLCMEYMTSSHDVERHIRDMYTNYVVQTILDYGSPETAEQMWSLIRPIIDRVRATPAGRRIHNKLQAHDAESEGKQPINMNNGSGGFYTAQTLPWMPHGAQHPHGNGTQPSFF</sequence>
<dbReference type="GeneID" id="27316406"/>
<evidence type="ECO:0000256" key="1">
    <source>
        <dbReference type="ARBA" id="ARBA00022737"/>
    </source>
</evidence>